<feature type="domain" description="Response regulatory" evidence="6">
    <location>
        <begin position="2"/>
        <end position="116"/>
    </location>
</feature>
<dbReference type="CDD" id="cd17574">
    <property type="entry name" value="REC_OmpR"/>
    <property type="match status" value="1"/>
</dbReference>
<dbReference type="GO" id="GO:0006355">
    <property type="term" value="P:regulation of DNA-templated transcription"/>
    <property type="evidence" value="ECO:0007669"/>
    <property type="project" value="InterPro"/>
</dbReference>
<dbReference type="RefSeq" id="WP_202857493.1">
    <property type="nucleotide sequence ID" value="NZ_JAEUGD010000058.1"/>
</dbReference>
<dbReference type="Proteomes" id="UP000614216">
    <property type="component" value="Unassembled WGS sequence"/>
</dbReference>
<dbReference type="Gene3D" id="3.40.50.2300">
    <property type="match status" value="1"/>
</dbReference>
<dbReference type="SUPFAM" id="SSF46894">
    <property type="entry name" value="C-terminal effector domain of the bipartite response regulators"/>
    <property type="match status" value="1"/>
</dbReference>
<dbReference type="PANTHER" id="PTHR48111:SF40">
    <property type="entry name" value="PHOSPHATE REGULON TRANSCRIPTIONAL REGULATORY PROTEIN PHOB"/>
    <property type="match status" value="1"/>
</dbReference>
<dbReference type="InterPro" id="IPR001867">
    <property type="entry name" value="OmpR/PhoB-type_DNA-bd"/>
</dbReference>
<evidence type="ECO:0000256" key="3">
    <source>
        <dbReference type="ARBA" id="ARBA00023125"/>
    </source>
</evidence>
<dbReference type="EMBL" id="JAEUGD010000058">
    <property type="protein sequence ID" value="MBL6447952.1"/>
    <property type="molecule type" value="Genomic_DNA"/>
</dbReference>
<protein>
    <submittedName>
        <fullName evidence="8">Response regulator transcription factor</fullName>
    </submittedName>
</protein>
<dbReference type="PROSITE" id="PS51755">
    <property type="entry name" value="OMPR_PHOB"/>
    <property type="match status" value="1"/>
</dbReference>
<name>A0A937FZN1_9BACT</name>
<evidence type="ECO:0000313" key="8">
    <source>
        <dbReference type="EMBL" id="MBL6447952.1"/>
    </source>
</evidence>
<feature type="DNA-binding region" description="OmpR/PhoB-type" evidence="5">
    <location>
        <begin position="124"/>
        <end position="220"/>
    </location>
</feature>
<accession>A0A937FZN1</accession>
<dbReference type="GO" id="GO:0000976">
    <property type="term" value="F:transcription cis-regulatory region binding"/>
    <property type="evidence" value="ECO:0007669"/>
    <property type="project" value="TreeGrafter"/>
</dbReference>
<dbReference type="AlphaFoldDB" id="A0A937FZN1"/>
<evidence type="ECO:0000256" key="2">
    <source>
        <dbReference type="ARBA" id="ARBA00023012"/>
    </source>
</evidence>
<dbReference type="Gene3D" id="1.10.10.10">
    <property type="entry name" value="Winged helix-like DNA-binding domain superfamily/Winged helix DNA-binding domain"/>
    <property type="match status" value="1"/>
</dbReference>
<dbReference type="InterPro" id="IPR011006">
    <property type="entry name" value="CheY-like_superfamily"/>
</dbReference>
<evidence type="ECO:0000256" key="5">
    <source>
        <dbReference type="PROSITE-ProRule" id="PRU01091"/>
    </source>
</evidence>
<gene>
    <name evidence="8" type="ORF">JMN32_16670</name>
</gene>
<keyword evidence="3 5" id="KW-0238">DNA-binding</keyword>
<dbReference type="Pfam" id="PF00486">
    <property type="entry name" value="Trans_reg_C"/>
    <property type="match status" value="1"/>
</dbReference>
<evidence type="ECO:0000259" key="6">
    <source>
        <dbReference type="PROSITE" id="PS50110"/>
    </source>
</evidence>
<dbReference type="InterPro" id="IPR016032">
    <property type="entry name" value="Sig_transdc_resp-reg_C-effctor"/>
</dbReference>
<feature type="modified residue" description="4-aspartylphosphate" evidence="4">
    <location>
        <position position="51"/>
    </location>
</feature>
<dbReference type="InterPro" id="IPR039420">
    <property type="entry name" value="WalR-like"/>
</dbReference>
<keyword evidence="9" id="KW-1185">Reference proteome</keyword>
<dbReference type="InterPro" id="IPR036388">
    <property type="entry name" value="WH-like_DNA-bd_sf"/>
</dbReference>
<dbReference type="CDD" id="cd00383">
    <property type="entry name" value="trans_reg_C"/>
    <property type="match status" value="1"/>
</dbReference>
<evidence type="ECO:0000313" key="9">
    <source>
        <dbReference type="Proteomes" id="UP000614216"/>
    </source>
</evidence>
<dbReference type="SUPFAM" id="SSF52172">
    <property type="entry name" value="CheY-like"/>
    <property type="match status" value="1"/>
</dbReference>
<sequence length="220" mass="25325">MHVLLVEDDSSFGYILSEYLTMKSFKTIWVKGEKAASEKLQTAQFDLAILDVGLSDGNGFSLAESLKVICPETPFIFLTARDFKIDQLKGYRLGADEYVTKPIDEEVLVAKIEAIMSRREQQNLVQLRFSNINLQYKEQLLEVGTNKYRLTTRENDLLKRLMERQGKLVSRKELLTALWGSTDEFSRKSMDVFISRLRKYLQEGSSVRIRNVHGKGFVLE</sequence>
<dbReference type="GO" id="GO:0000156">
    <property type="term" value="F:phosphorelay response regulator activity"/>
    <property type="evidence" value="ECO:0007669"/>
    <property type="project" value="TreeGrafter"/>
</dbReference>
<comment type="caution">
    <text evidence="8">The sequence shown here is derived from an EMBL/GenBank/DDBJ whole genome shotgun (WGS) entry which is preliminary data.</text>
</comment>
<evidence type="ECO:0000256" key="4">
    <source>
        <dbReference type="PROSITE-ProRule" id="PRU00169"/>
    </source>
</evidence>
<organism evidence="8 9">
    <name type="scientific">Fulvivirga marina</name>
    <dbReference type="NCBI Taxonomy" id="2494733"/>
    <lineage>
        <taxon>Bacteria</taxon>
        <taxon>Pseudomonadati</taxon>
        <taxon>Bacteroidota</taxon>
        <taxon>Cytophagia</taxon>
        <taxon>Cytophagales</taxon>
        <taxon>Fulvivirgaceae</taxon>
        <taxon>Fulvivirga</taxon>
    </lineage>
</organism>
<dbReference type="SMART" id="SM00448">
    <property type="entry name" value="REC"/>
    <property type="match status" value="1"/>
</dbReference>
<feature type="domain" description="OmpR/PhoB-type" evidence="7">
    <location>
        <begin position="124"/>
        <end position="220"/>
    </location>
</feature>
<keyword evidence="1 4" id="KW-0597">Phosphoprotein</keyword>
<dbReference type="Pfam" id="PF00072">
    <property type="entry name" value="Response_reg"/>
    <property type="match status" value="1"/>
</dbReference>
<proteinExistence type="predicted"/>
<dbReference type="GO" id="GO:0005829">
    <property type="term" value="C:cytosol"/>
    <property type="evidence" value="ECO:0007669"/>
    <property type="project" value="TreeGrafter"/>
</dbReference>
<dbReference type="PROSITE" id="PS50110">
    <property type="entry name" value="RESPONSE_REGULATORY"/>
    <property type="match status" value="1"/>
</dbReference>
<dbReference type="InterPro" id="IPR001789">
    <property type="entry name" value="Sig_transdc_resp-reg_receiver"/>
</dbReference>
<reference evidence="8" key="1">
    <citation type="submission" date="2021-01" db="EMBL/GenBank/DDBJ databases">
        <title>Fulvivirga kasyanovii gen. nov., sp nov., a novel member of the phylum Bacteroidetes isolated from seawater in a mussel farm.</title>
        <authorList>
            <person name="Zhao L.-H."/>
            <person name="Wang Z.-J."/>
        </authorList>
    </citation>
    <scope>NUCLEOTIDE SEQUENCE</scope>
    <source>
        <strain evidence="8">29W222</strain>
    </source>
</reference>
<dbReference type="SMART" id="SM00862">
    <property type="entry name" value="Trans_reg_C"/>
    <property type="match status" value="1"/>
</dbReference>
<evidence type="ECO:0000259" key="7">
    <source>
        <dbReference type="PROSITE" id="PS51755"/>
    </source>
</evidence>
<dbReference type="GO" id="GO:0032993">
    <property type="term" value="C:protein-DNA complex"/>
    <property type="evidence" value="ECO:0007669"/>
    <property type="project" value="TreeGrafter"/>
</dbReference>
<keyword evidence="2" id="KW-0902">Two-component regulatory system</keyword>
<evidence type="ECO:0000256" key="1">
    <source>
        <dbReference type="ARBA" id="ARBA00022553"/>
    </source>
</evidence>
<dbReference type="PANTHER" id="PTHR48111">
    <property type="entry name" value="REGULATOR OF RPOS"/>
    <property type="match status" value="1"/>
</dbReference>